<feature type="region of interest" description="Disordered" evidence="3">
    <location>
        <begin position="411"/>
        <end position="443"/>
    </location>
</feature>
<dbReference type="PANTHER" id="PTHR23157:SF25">
    <property type="entry name" value="GRIP AND COILED-COIL DOMAIN-CONTAINING PROTEIN 1"/>
    <property type="match status" value="1"/>
</dbReference>
<name>A0A0J9XI30_GEOCN</name>
<organism evidence="5 6">
    <name type="scientific">Geotrichum candidum</name>
    <name type="common">Oospora lactis</name>
    <name type="synonym">Dipodascus geotrichum</name>
    <dbReference type="NCBI Taxonomy" id="1173061"/>
    <lineage>
        <taxon>Eukaryota</taxon>
        <taxon>Fungi</taxon>
        <taxon>Dikarya</taxon>
        <taxon>Ascomycota</taxon>
        <taxon>Saccharomycotina</taxon>
        <taxon>Dipodascomycetes</taxon>
        <taxon>Dipodascales</taxon>
        <taxon>Dipodascaceae</taxon>
        <taxon>Geotrichum</taxon>
    </lineage>
</organism>
<evidence type="ECO:0000256" key="2">
    <source>
        <dbReference type="SAM" id="Coils"/>
    </source>
</evidence>
<protein>
    <submittedName>
        <fullName evidence="5">Similar to Saccharomyces cerevisiae YCL029C BIK1 Microtubule-associated protein, component of the interface between microtubules and kinetochore, involved in sister chromatid separation</fullName>
    </submittedName>
</protein>
<dbReference type="SMART" id="SM01052">
    <property type="entry name" value="CAP_GLY"/>
    <property type="match status" value="1"/>
</dbReference>
<feature type="domain" description="CAP-Gly" evidence="4">
    <location>
        <begin position="46"/>
        <end position="92"/>
    </location>
</feature>
<dbReference type="SUPFAM" id="SSF74924">
    <property type="entry name" value="Cap-Gly domain"/>
    <property type="match status" value="1"/>
</dbReference>
<feature type="compositionally biased region" description="Polar residues" evidence="3">
    <location>
        <begin position="411"/>
        <end position="432"/>
    </location>
</feature>
<keyword evidence="2" id="KW-0175">Coiled coil</keyword>
<dbReference type="InterPro" id="IPR000938">
    <property type="entry name" value="CAP-Gly_domain"/>
</dbReference>
<evidence type="ECO:0000256" key="3">
    <source>
        <dbReference type="SAM" id="MobiDB-lite"/>
    </source>
</evidence>
<sequence>MFSEPPQTPRLKKFSSFLPTAPLPGLSLGDQVQLPDGQLAILRYVGPIESKDGEYAGIELTNEWASQGLHSGEYRGVQYFETSQPGSGLFIPYLKLLNAQQQNPMQQQLASPHKIISTKRSAVVSSKIPLFASPRAKRLDFPTLQGTSPTRAFSADSESGDNMMMNSNGGGVTSEADTAAAVALAISRTQAEAQKQIAELRNELEMYKSEVKEREQILEEQSQLLKDLESTVVEFQNLKEQEEAAKASVTEENTNDSSNDDEKTQMIDMLRAQVEDKERKIGTLKGQLEQRRAEFRETLEDMQREMEESNSAFEDEIKALQQRLREADKLAQHVTGLEQLVAELEGLNAGSNNNSTNDAPGNSDDADLKAKFVELESTLHERDATINDLKTQLSEAKQELAGYSVSRRISTIGTGLPNNTANGDGSTRSRGSSLVLEEDSNERLRQQLKSEREKRIMFEAEIANLESVVETRIFREEELEQELAQLRAENVRLQAQVSVPERPLTPMQPSSKKPQRADKRASPYNNGSEHDEDLLAGADIDEDAMLMMGTAASDQSDFDAATMMPAIAIGSPVPARKKIDLAAGRSKWCGLCERDGHESIECPFENDF</sequence>
<dbReference type="AlphaFoldDB" id="A0A0J9XI30"/>
<gene>
    <name evidence="5" type="ORF">BN980_GECA19s01781g</name>
</gene>
<dbReference type="EMBL" id="CCBN010000019">
    <property type="protein sequence ID" value="CDO57223.1"/>
    <property type="molecule type" value="Genomic_DNA"/>
</dbReference>
<dbReference type="PANTHER" id="PTHR23157">
    <property type="entry name" value="GRIP AND COILED-COIL DOMAIN-CONTAINING PROTEIN 1"/>
    <property type="match status" value="1"/>
</dbReference>
<dbReference type="Pfam" id="PF01302">
    <property type="entry name" value="CAP_GLY"/>
    <property type="match status" value="1"/>
</dbReference>
<dbReference type="InterPro" id="IPR051952">
    <property type="entry name" value="Golgi-autophagy_related"/>
</dbReference>
<dbReference type="GO" id="GO:0005794">
    <property type="term" value="C:Golgi apparatus"/>
    <property type="evidence" value="ECO:0007669"/>
    <property type="project" value="TreeGrafter"/>
</dbReference>
<evidence type="ECO:0000313" key="5">
    <source>
        <dbReference type="EMBL" id="CDO57223.1"/>
    </source>
</evidence>
<feature type="region of interest" description="Disordered" evidence="3">
    <location>
        <begin position="497"/>
        <end position="533"/>
    </location>
</feature>
<dbReference type="STRING" id="1173061.A0A0J9XI30"/>
<dbReference type="OrthoDB" id="2130750at2759"/>
<reference evidence="5" key="1">
    <citation type="submission" date="2014-03" db="EMBL/GenBank/DDBJ databases">
        <authorList>
            <person name="Casaregola S."/>
        </authorList>
    </citation>
    <scope>NUCLEOTIDE SEQUENCE [LARGE SCALE GENOMIC DNA]</scope>
    <source>
        <strain evidence="5">CLIB 918</strain>
    </source>
</reference>
<feature type="coiled-coil region" evidence="2">
    <location>
        <begin position="379"/>
        <end position="406"/>
    </location>
</feature>
<dbReference type="PROSITE" id="PS50245">
    <property type="entry name" value="CAP_GLY_2"/>
    <property type="match status" value="1"/>
</dbReference>
<accession>A0A0J9XI30</accession>
<evidence type="ECO:0000313" key="6">
    <source>
        <dbReference type="Proteomes" id="UP000242525"/>
    </source>
</evidence>
<comment type="caution">
    <text evidence="5">The sequence shown here is derived from an EMBL/GenBank/DDBJ whole genome shotgun (WGS) entry which is preliminary data.</text>
</comment>
<evidence type="ECO:0000259" key="4">
    <source>
        <dbReference type="PROSITE" id="PS50245"/>
    </source>
</evidence>
<dbReference type="InterPro" id="IPR036859">
    <property type="entry name" value="CAP-Gly_dom_sf"/>
</dbReference>
<feature type="region of interest" description="Disordered" evidence="3">
    <location>
        <begin position="243"/>
        <end position="262"/>
    </location>
</feature>
<evidence type="ECO:0000256" key="1">
    <source>
        <dbReference type="ARBA" id="ARBA00004184"/>
    </source>
</evidence>
<proteinExistence type="predicted"/>
<comment type="subcellular location">
    <subcellularLocation>
        <location evidence="1">Endomembrane system</location>
        <topology evidence="1">Peripheral membrane protein</topology>
    </subcellularLocation>
</comment>
<feature type="region of interest" description="Disordered" evidence="3">
    <location>
        <begin position="141"/>
        <end position="162"/>
    </location>
</feature>
<dbReference type="Proteomes" id="UP000242525">
    <property type="component" value="Unassembled WGS sequence"/>
</dbReference>
<dbReference type="Gene3D" id="2.30.30.190">
    <property type="entry name" value="CAP Gly-rich-like domain"/>
    <property type="match status" value="1"/>
</dbReference>
<keyword evidence="6" id="KW-1185">Reference proteome</keyword>